<dbReference type="InParanoid" id="A0A0H2RC94"/>
<feature type="compositionally biased region" description="Acidic residues" evidence="1">
    <location>
        <begin position="239"/>
        <end position="248"/>
    </location>
</feature>
<proteinExistence type="predicted"/>
<reference evidence="2 3" key="1">
    <citation type="submission" date="2015-04" db="EMBL/GenBank/DDBJ databases">
        <title>Complete genome sequence of Schizopora paradoxa KUC8140, a cosmopolitan wood degrader in East Asia.</title>
        <authorList>
            <consortium name="DOE Joint Genome Institute"/>
            <person name="Min B."/>
            <person name="Park H."/>
            <person name="Jang Y."/>
            <person name="Kim J.-J."/>
            <person name="Kim K.H."/>
            <person name="Pangilinan J."/>
            <person name="Lipzen A."/>
            <person name="Riley R."/>
            <person name="Grigoriev I.V."/>
            <person name="Spatafora J.W."/>
            <person name="Choi I.-G."/>
        </authorList>
    </citation>
    <scope>NUCLEOTIDE SEQUENCE [LARGE SCALE GENOMIC DNA]</scope>
    <source>
        <strain evidence="2 3">KUC8140</strain>
    </source>
</reference>
<sequence>MATTAPVRKLYTINEEVIKMLSLGLRLGKITTEVTIVGFPALLVVVYTWVNVAVKEVTVLALHYAFNELRSNRAHVTIVLRDAIPIVLLVRLGEDEVNDVEEVLDVEEEDVDEIDEVELVVLVVELEVEDVEEDVVVVVVDEVEEVDESEVEDDVELLSDVDDDESEVLELVEYIVGNTVGIETVLSPNVTEKLGLDVGSSPMEIPMLIDVGNAKLIEDGVDRLDGVSISDAEVRGGEGEEAAEEEAEEPKVEEEKLDEGGVEEGDEEGRLDERVVGADVVKGGSEVGEVGGGVEEVVEIDEVVREDVVSEDVVVVGSRDMVVVVVGKRGRGGTSSVGVGVDDGACLRDKAFDVVAWARERVDASEESSTRPTRAKEAERRVEVLDPTTGGVTSGPRIIVNEENEGDRLRVLHAVWTSVLSTTEFPRADGAGGVVGRGRRAPERPRSK</sequence>
<dbReference type="EMBL" id="KQ086055">
    <property type="protein sequence ID" value="KLO09455.1"/>
    <property type="molecule type" value="Genomic_DNA"/>
</dbReference>
<evidence type="ECO:0000313" key="3">
    <source>
        <dbReference type="Proteomes" id="UP000053477"/>
    </source>
</evidence>
<dbReference type="Proteomes" id="UP000053477">
    <property type="component" value="Unassembled WGS sequence"/>
</dbReference>
<name>A0A0H2RC94_9AGAM</name>
<accession>A0A0H2RC94</accession>
<evidence type="ECO:0000256" key="1">
    <source>
        <dbReference type="SAM" id="MobiDB-lite"/>
    </source>
</evidence>
<gene>
    <name evidence="2" type="ORF">SCHPADRAFT_943631</name>
</gene>
<feature type="compositionally biased region" description="Acidic residues" evidence="1">
    <location>
        <begin position="255"/>
        <end position="269"/>
    </location>
</feature>
<protein>
    <submittedName>
        <fullName evidence="2">Uncharacterized protein</fullName>
    </submittedName>
</protein>
<feature type="region of interest" description="Disordered" evidence="1">
    <location>
        <begin position="426"/>
        <end position="448"/>
    </location>
</feature>
<keyword evidence="3" id="KW-1185">Reference proteome</keyword>
<dbReference type="AlphaFoldDB" id="A0A0H2RC94"/>
<feature type="region of interest" description="Disordered" evidence="1">
    <location>
        <begin position="231"/>
        <end position="269"/>
    </location>
</feature>
<organism evidence="2 3">
    <name type="scientific">Schizopora paradoxa</name>
    <dbReference type="NCBI Taxonomy" id="27342"/>
    <lineage>
        <taxon>Eukaryota</taxon>
        <taxon>Fungi</taxon>
        <taxon>Dikarya</taxon>
        <taxon>Basidiomycota</taxon>
        <taxon>Agaricomycotina</taxon>
        <taxon>Agaricomycetes</taxon>
        <taxon>Hymenochaetales</taxon>
        <taxon>Schizoporaceae</taxon>
        <taxon>Schizopora</taxon>
    </lineage>
</organism>
<evidence type="ECO:0000313" key="2">
    <source>
        <dbReference type="EMBL" id="KLO09455.1"/>
    </source>
</evidence>